<keyword evidence="4 9" id="KW-0503">Monooxygenase</keyword>
<name>A0A5R9BK14_9MICC</name>
<evidence type="ECO:0000256" key="5">
    <source>
        <dbReference type="ARBA" id="ARBA00033748"/>
    </source>
</evidence>
<dbReference type="InterPro" id="IPR011251">
    <property type="entry name" value="Luciferase-like_dom"/>
</dbReference>
<reference evidence="9 10" key="1">
    <citation type="submission" date="2019-05" db="EMBL/GenBank/DDBJ databases">
        <title>Nesterenkonia sp. GY074 isolated from the Southern Atlantic Ocean.</title>
        <authorList>
            <person name="Zhang G."/>
        </authorList>
    </citation>
    <scope>NUCLEOTIDE SEQUENCE [LARGE SCALE GENOMIC DNA]</scope>
    <source>
        <strain evidence="9 10">GY074</strain>
    </source>
</reference>
<keyword evidence="1 6" id="KW-0285">Flavoprotein</keyword>
<evidence type="ECO:0000256" key="4">
    <source>
        <dbReference type="ARBA" id="ARBA00023033"/>
    </source>
</evidence>
<feature type="binding site" evidence="6">
    <location>
        <position position="53"/>
    </location>
    <ligand>
        <name>FMN</name>
        <dbReference type="ChEBI" id="CHEBI:58210"/>
    </ligand>
</feature>
<evidence type="ECO:0000313" key="10">
    <source>
        <dbReference type="Proteomes" id="UP000310458"/>
    </source>
</evidence>
<evidence type="ECO:0000256" key="6">
    <source>
        <dbReference type="PIRSR" id="PIRSR000337-1"/>
    </source>
</evidence>
<evidence type="ECO:0000313" key="9">
    <source>
        <dbReference type="EMBL" id="TLQ01046.1"/>
    </source>
</evidence>
<sequence length="440" mass="49623">MFKLGWFVDGYRPQTWRGSWAGDHRKEWMGPSFWVDIARSLERGGFDMLFMEDTSMIDDTYNGTMEAPLKYGLEAPKNDPMPLMPLLAQATNHIGVVSTISTLQYHPYLAARLGTTLDHLTEGRIGFNVVTSVSHRVAQNFGMEKMLDHEERYAMAHEWMDACTALWNSWEDGALLLDMEEPRFADHTKVHPVNFDGQHYKTRGPLNNPPGPQRRPVITQAGSSPAGRELAAEHADSMLSIAKSPEQMAELRTDMNKRLKSYGRNPEDFHIFFMCKPILGFDDREAQGRKEAAEAAKHSKAWIDTQLWMLSYFSGGEIDYGKYDLDAPFPKELGNGQVSTMKHVAEGAEEKTLREVITEKGQMQGLEFVGSPDTVADKMNDAIESTDGPDGFLIYGTEDELTRKNLAEVTDGLCGSLKKKGYIRDTYKKGTFRENLNDWG</sequence>
<dbReference type="OrthoDB" id="3265338at2"/>
<dbReference type="PANTHER" id="PTHR30011:SF16">
    <property type="entry name" value="C2H2 FINGER DOMAIN TRANSCRIPTION FACTOR (EUROFUNG)-RELATED"/>
    <property type="match status" value="1"/>
</dbReference>
<dbReference type="Pfam" id="PF00296">
    <property type="entry name" value="Bac_luciferase"/>
    <property type="match status" value="1"/>
</dbReference>
<protein>
    <submittedName>
        <fullName evidence="9">NtaA/DmoA family FMN-dependent monooxygenase</fullName>
        <ecNumber evidence="9">1.14.-.-</ecNumber>
    </submittedName>
</protein>
<dbReference type="PANTHER" id="PTHR30011">
    <property type="entry name" value="ALKANESULFONATE MONOOXYGENASE-RELATED"/>
    <property type="match status" value="1"/>
</dbReference>
<keyword evidence="3 9" id="KW-0560">Oxidoreductase</keyword>
<dbReference type="Proteomes" id="UP000310458">
    <property type="component" value="Unassembled WGS sequence"/>
</dbReference>
<feature type="binding site" evidence="6">
    <location>
        <position position="224"/>
    </location>
    <ligand>
        <name>FMN</name>
        <dbReference type="ChEBI" id="CHEBI:58210"/>
    </ligand>
</feature>
<evidence type="ECO:0000256" key="3">
    <source>
        <dbReference type="ARBA" id="ARBA00023002"/>
    </source>
</evidence>
<organism evidence="9 10">
    <name type="scientific">Nesterenkonia salmonea</name>
    <dbReference type="NCBI Taxonomy" id="1804987"/>
    <lineage>
        <taxon>Bacteria</taxon>
        <taxon>Bacillati</taxon>
        <taxon>Actinomycetota</taxon>
        <taxon>Actinomycetes</taxon>
        <taxon>Micrococcales</taxon>
        <taxon>Micrococcaceae</taxon>
        <taxon>Nesterenkonia</taxon>
    </lineage>
</organism>
<feature type="binding site" evidence="6">
    <location>
        <position position="153"/>
    </location>
    <ligand>
        <name>FMN</name>
        <dbReference type="ChEBI" id="CHEBI:58210"/>
    </ligand>
</feature>
<dbReference type="NCBIfam" id="TIGR03860">
    <property type="entry name" value="FMN_nitrolo"/>
    <property type="match status" value="1"/>
</dbReference>
<dbReference type="InterPro" id="IPR016215">
    <property type="entry name" value="NTA_MOA"/>
</dbReference>
<dbReference type="GO" id="GO:0004497">
    <property type="term" value="F:monooxygenase activity"/>
    <property type="evidence" value="ECO:0007669"/>
    <property type="project" value="UniProtKB-KW"/>
</dbReference>
<dbReference type="GO" id="GO:0016705">
    <property type="term" value="F:oxidoreductase activity, acting on paired donors, with incorporation or reduction of molecular oxygen"/>
    <property type="evidence" value="ECO:0007669"/>
    <property type="project" value="InterPro"/>
</dbReference>
<dbReference type="RefSeq" id="WP_138251671.1">
    <property type="nucleotide sequence ID" value="NZ_VAVZ01000002.1"/>
</dbReference>
<dbReference type="InterPro" id="IPR036661">
    <property type="entry name" value="Luciferase-like_sf"/>
</dbReference>
<dbReference type="SUPFAM" id="SSF51679">
    <property type="entry name" value="Bacterial luciferase-like"/>
    <property type="match status" value="1"/>
</dbReference>
<gene>
    <name evidence="9" type="ORF">FEF26_00980</name>
</gene>
<dbReference type="PIRSF" id="PIRSF000337">
    <property type="entry name" value="NTA_MOA"/>
    <property type="match status" value="1"/>
</dbReference>
<feature type="binding site" evidence="6">
    <location>
        <position position="223"/>
    </location>
    <ligand>
        <name>FMN</name>
        <dbReference type="ChEBI" id="CHEBI:58210"/>
    </ligand>
</feature>
<comment type="caution">
    <text evidence="9">The sequence shown here is derived from an EMBL/GenBank/DDBJ whole genome shotgun (WGS) entry which is preliminary data.</text>
</comment>
<proteinExistence type="inferred from homology"/>
<evidence type="ECO:0000256" key="1">
    <source>
        <dbReference type="ARBA" id="ARBA00022630"/>
    </source>
</evidence>
<feature type="region of interest" description="Disordered" evidence="7">
    <location>
        <begin position="195"/>
        <end position="225"/>
    </location>
</feature>
<comment type="similarity">
    <text evidence="5">Belongs to the NtaA/SnaA/DszA monooxygenase family.</text>
</comment>
<keyword evidence="10" id="KW-1185">Reference proteome</keyword>
<feature type="binding site" evidence="6">
    <location>
        <position position="99"/>
    </location>
    <ligand>
        <name>FMN</name>
        <dbReference type="ChEBI" id="CHEBI:58210"/>
    </ligand>
</feature>
<dbReference type="Gene3D" id="3.20.20.30">
    <property type="entry name" value="Luciferase-like domain"/>
    <property type="match status" value="1"/>
</dbReference>
<dbReference type="EMBL" id="VAVZ01000002">
    <property type="protein sequence ID" value="TLQ01046.1"/>
    <property type="molecule type" value="Genomic_DNA"/>
</dbReference>
<evidence type="ECO:0000259" key="8">
    <source>
        <dbReference type="Pfam" id="PF00296"/>
    </source>
</evidence>
<feature type="domain" description="Luciferase-like" evidence="8">
    <location>
        <begin position="27"/>
        <end position="383"/>
    </location>
</feature>
<dbReference type="EC" id="1.14.-.-" evidence="9"/>
<feature type="binding site" evidence="6">
    <location>
        <position position="149"/>
    </location>
    <ligand>
        <name>FMN</name>
        <dbReference type="ChEBI" id="CHEBI:58210"/>
    </ligand>
</feature>
<keyword evidence="2 6" id="KW-0288">FMN</keyword>
<evidence type="ECO:0000256" key="2">
    <source>
        <dbReference type="ARBA" id="ARBA00022643"/>
    </source>
</evidence>
<accession>A0A5R9BK14</accession>
<evidence type="ECO:0000256" key="7">
    <source>
        <dbReference type="SAM" id="MobiDB-lite"/>
    </source>
</evidence>
<dbReference type="AlphaFoldDB" id="A0A5R9BK14"/>
<dbReference type="InterPro" id="IPR051260">
    <property type="entry name" value="Diverse_substr_monoxygenases"/>
</dbReference>